<dbReference type="EMBL" id="JAEDAJ010000012">
    <property type="protein sequence ID" value="MBK0332656.1"/>
    <property type="molecule type" value="Genomic_DNA"/>
</dbReference>
<dbReference type="RefSeq" id="WP_152353561.1">
    <property type="nucleotide sequence ID" value="NZ_JAEDAJ010000012.1"/>
</dbReference>
<gene>
    <name evidence="1" type="ORF">I8D64_14745</name>
</gene>
<reference evidence="1 2" key="1">
    <citation type="submission" date="2020-12" db="EMBL/GenBank/DDBJ databases">
        <title>Brachybacterium sp. MASK1Z-5, whole genome shotgun sequence.</title>
        <authorList>
            <person name="Tuo L."/>
        </authorList>
    </citation>
    <scope>NUCLEOTIDE SEQUENCE [LARGE SCALE GENOMIC DNA]</scope>
    <source>
        <strain evidence="1 2">MASK1Z-5</strain>
    </source>
</reference>
<dbReference type="Pfam" id="PF11248">
    <property type="entry name" value="DUF3046"/>
    <property type="match status" value="1"/>
</dbReference>
<dbReference type="InterPro" id="IPR021408">
    <property type="entry name" value="DUF3046"/>
</dbReference>
<comment type="caution">
    <text evidence="1">The sequence shown here is derived from an EMBL/GenBank/DDBJ whole genome shotgun (WGS) entry which is preliminary data.</text>
</comment>
<sequence length="74" mass="8576">MRRSEYTQLADHVFGRTLATTYTQELALARLGHRTPAQAIAQGEDVRAVWTALCDEMDVPESRRWEIPPELRHR</sequence>
<protein>
    <submittedName>
        <fullName evidence="1">DUF3046 domain-containing protein</fullName>
    </submittedName>
</protein>
<name>A0ABS1BDD6_9MICO</name>
<evidence type="ECO:0000313" key="1">
    <source>
        <dbReference type="EMBL" id="MBK0332656.1"/>
    </source>
</evidence>
<evidence type="ECO:0000313" key="2">
    <source>
        <dbReference type="Proteomes" id="UP000612352"/>
    </source>
</evidence>
<keyword evidence="2" id="KW-1185">Reference proteome</keyword>
<dbReference type="Proteomes" id="UP000612352">
    <property type="component" value="Unassembled WGS sequence"/>
</dbReference>
<proteinExistence type="predicted"/>
<organism evidence="1 2">
    <name type="scientific">Brachybacterium halotolerans</name>
    <dbReference type="NCBI Taxonomy" id="2795215"/>
    <lineage>
        <taxon>Bacteria</taxon>
        <taxon>Bacillati</taxon>
        <taxon>Actinomycetota</taxon>
        <taxon>Actinomycetes</taxon>
        <taxon>Micrococcales</taxon>
        <taxon>Dermabacteraceae</taxon>
        <taxon>Brachybacterium</taxon>
    </lineage>
</organism>
<accession>A0ABS1BDD6</accession>